<sequence length="105" mass="10809">MSKLYISEYARVTQASGPGNAVVQAPEEPPVATQVVDFTSGATQSAAFNAKTRFVRLHTDAICSVRFAASPTATVNDARLAAGQTELRGIPADGSAAKVSAIANT</sequence>
<protein>
    <submittedName>
        <fullName evidence="1">Uncharacterized protein</fullName>
    </submittedName>
</protein>
<evidence type="ECO:0000313" key="1">
    <source>
        <dbReference type="EMBL" id="MDQ7246215.1"/>
    </source>
</evidence>
<organism evidence="1 2">
    <name type="scientific">Dongia sedimenti</name>
    <dbReference type="NCBI Taxonomy" id="3064282"/>
    <lineage>
        <taxon>Bacteria</taxon>
        <taxon>Pseudomonadati</taxon>
        <taxon>Pseudomonadota</taxon>
        <taxon>Alphaproteobacteria</taxon>
        <taxon>Rhodospirillales</taxon>
        <taxon>Dongiaceae</taxon>
        <taxon>Dongia</taxon>
    </lineage>
</organism>
<dbReference type="EMBL" id="JAUYVI010000001">
    <property type="protein sequence ID" value="MDQ7246215.1"/>
    <property type="molecule type" value="Genomic_DNA"/>
</dbReference>
<gene>
    <name evidence="1" type="ORF">Q8A70_00995</name>
</gene>
<reference evidence="2" key="1">
    <citation type="submission" date="2023-08" db="EMBL/GenBank/DDBJ databases">
        <title>Rhodospirillaceae gen. nov., a novel taxon isolated from the Yangtze River Yuezi River estuary sludge.</title>
        <authorList>
            <person name="Ruan L."/>
        </authorList>
    </citation>
    <scope>NUCLEOTIDE SEQUENCE [LARGE SCALE GENOMIC DNA]</scope>
    <source>
        <strain evidence="2">R-7</strain>
    </source>
</reference>
<proteinExistence type="predicted"/>
<comment type="caution">
    <text evidence="1">The sequence shown here is derived from an EMBL/GenBank/DDBJ whole genome shotgun (WGS) entry which is preliminary data.</text>
</comment>
<evidence type="ECO:0000313" key="2">
    <source>
        <dbReference type="Proteomes" id="UP001230156"/>
    </source>
</evidence>
<name>A0ABU0YET0_9PROT</name>
<dbReference type="Proteomes" id="UP001230156">
    <property type="component" value="Unassembled WGS sequence"/>
</dbReference>
<accession>A0ABU0YET0</accession>
<keyword evidence="2" id="KW-1185">Reference proteome</keyword>
<dbReference type="RefSeq" id="WP_379953591.1">
    <property type="nucleotide sequence ID" value="NZ_JAUYVI010000001.1"/>
</dbReference>